<evidence type="ECO:0000313" key="1">
    <source>
        <dbReference type="EMBL" id="GMI24922.1"/>
    </source>
</evidence>
<protein>
    <recommendedName>
        <fullName evidence="3">Sulfotransferase domain-containing protein</fullName>
    </recommendedName>
</protein>
<evidence type="ECO:0000313" key="2">
    <source>
        <dbReference type="Proteomes" id="UP001165060"/>
    </source>
</evidence>
<proteinExistence type="predicted"/>
<dbReference type="EMBL" id="BRYB01000192">
    <property type="protein sequence ID" value="GMI24922.1"/>
    <property type="molecule type" value="Genomic_DNA"/>
</dbReference>
<comment type="caution">
    <text evidence="1">The sequence shown here is derived from an EMBL/GenBank/DDBJ whole genome shotgun (WGS) entry which is preliminary data.</text>
</comment>
<sequence length="534" mass="60419">MGVAGVFNTGTNLLETLLIKNCELDPAFMKRMKRAHATVPWGKHNPVAVRGTHTSARSRGIAEDPVLPIVVVKDPLTWMQSMCRHMYAASFLHMRDEDQNIIMKGGKPKWNETCELFMPGGTEPARPVRVRYNAEFPAQYKSMVEFWNQWYNAYVHIPPEKFPWVIVRFEDLLFREEELVGELCSCVGGSIVDPEEYEHVDGAAKAGVGHDLGTNSSDRAASFARYSDLEARENSWRPEQLEWIEERLDWDLMEALGYKGALGPSSPLVQYYGTRTSADIPPVSQEQIDRLSNISSTLSSNPLYAETKQLLGKIFPPPKPTVYPEFLRNTLPSEKPEYRGSVMGDEKSPLEKELEKCVALREAYLVRLKGLITSKRNAALLCDKNETVNSLTEDTQILMTEISDLLALIRHTTIEFVETLEKWRSAHHAPFEPYLVNDSNYMSQLSQDLDYLDNFPLLSSWLGTRMVRNPLVLQNGLDERLEALRAYENLPPVMRDVKFVDEGADDMPEDTKIATSSGGFRGGGLVENIRGARR</sequence>
<keyword evidence="2" id="KW-1185">Reference proteome</keyword>
<accession>A0ABQ6MF25</accession>
<dbReference type="Proteomes" id="UP001165060">
    <property type="component" value="Unassembled WGS sequence"/>
</dbReference>
<reference evidence="1 2" key="1">
    <citation type="journal article" date="2023" name="Commun. Biol.">
        <title>Genome analysis of Parmales, the sister group of diatoms, reveals the evolutionary specialization of diatoms from phago-mixotrophs to photoautotrophs.</title>
        <authorList>
            <person name="Ban H."/>
            <person name="Sato S."/>
            <person name="Yoshikawa S."/>
            <person name="Yamada K."/>
            <person name="Nakamura Y."/>
            <person name="Ichinomiya M."/>
            <person name="Sato N."/>
            <person name="Blanc-Mathieu R."/>
            <person name="Endo H."/>
            <person name="Kuwata A."/>
            <person name="Ogata H."/>
        </authorList>
    </citation>
    <scope>NUCLEOTIDE SEQUENCE [LARGE SCALE GENOMIC DNA]</scope>
</reference>
<evidence type="ECO:0008006" key="3">
    <source>
        <dbReference type="Google" id="ProtNLM"/>
    </source>
</evidence>
<gene>
    <name evidence="1" type="ORF">TeGR_g15164</name>
</gene>
<organism evidence="1 2">
    <name type="scientific">Tetraparma gracilis</name>
    <dbReference type="NCBI Taxonomy" id="2962635"/>
    <lineage>
        <taxon>Eukaryota</taxon>
        <taxon>Sar</taxon>
        <taxon>Stramenopiles</taxon>
        <taxon>Ochrophyta</taxon>
        <taxon>Bolidophyceae</taxon>
        <taxon>Parmales</taxon>
        <taxon>Triparmaceae</taxon>
        <taxon>Tetraparma</taxon>
    </lineage>
</organism>
<name>A0ABQ6MF25_9STRA</name>
<dbReference type="SUPFAM" id="SSF52540">
    <property type="entry name" value="P-loop containing nucleoside triphosphate hydrolases"/>
    <property type="match status" value="1"/>
</dbReference>
<dbReference type="InterPro" id="IPR027417">
    <property type="entry name" value="P-loop_NTPase"/>
</dbReference>
<dbReference type="Gene3D" id="3.40.50.300">
    <property type="entry name" value="P-loop containing nucleotide triphosphate hydrolases"/>
    <property type="match status" value="1"/>
</dbReference>